<keyword evidence="2" id="KW-1185">Reference proteome</keyword>
<evidence type="ECO:0000313" key="1">
    <source>
        <dbReference type="EMBL" id="CAG8588139.1"/>
    </source>
</evidence>
<gene>
    <name evidence="1" type="ORF">DEBURN_LOCUS8910</name>
</gene>
<dbReference type="Proteomes" id="UP000789706">
    <property type="component" value="Unassembled WGS sequence"/>
</dbReference>
<reference evidence="1" key="1">
    <citation type="submission" date="2021-06" db="EMBL/GenBank/DDBJ databases">
        <authorList>
            <person name="Kallberg Y."/>
            <person name="Tangrot J."/>
            <person name="Rosling A."/>
        </authorList>
    </citation>
    <scope>NUCLEOTIDE SEQUENCE</scope>
    <source>
        <strain evidence="1">AZ414A</strain>
    </source>
</reference>
<dbReference type="AlphaFoldDB" id="A0A9N9GA65"/>
<proteinExistence type="predicted"/>
<accession>A0A9N9GA65</accession>
<evidence type="ECO:0000313" key="2">
    <source>
        <dbReference type="Proteomes" id="UP000789706"/>
    </source>
</evidence>
<protein>
    <submittedName>
        <fullName evidence="1">8789_t:CDS:1</fullName>
    </submittedName>
</protein>
<feature type="non-terminal residue" evidence="1">
    <location>
        <position position="1"/>
    </location>
</feature>
<sequence>MSWLEYAFGNHAKESQSHQIWINMRKTEAEIMTTFNIKWKNENRIITKRPSKLPRDSKKLRNWQQQTDLIILNPSLIHLPEDSQILFLPSNHAIYEEYEYIGQHDMIEDYEEQRNDDAHKLADDPPTTDELVYSFWDVIEKLDDNIVADD</sequence>
<name>A0A9N9GA65_9GLOM</name>
<organism evidence="1 2">
    <name type="scientific">Diversispora eburnea</name>
    <dbReference type="NCBI Taxonomy" id="1213867"/>
    <lineage>
        <taxon>Eukaryota</taxon>
        <taxon>Fungi</taxon>
        <taxon>Fungi incertae sedis</taxon>
        <taxon>Mucoromycota</taxon>
        <taxon>Glomeromycotina</taxon>
        <taxon>Glomeromycetes</taxon>
        <taxon>Diversisporales</taxon>
        <taxon>Diversisporaceae</taxon>
        <taxon>Diversispora</taxon>
    </lineage>
</organism>
<comment type="caution">
    <text evidence="1">The sequence shown here is derived from an EMBL/GenBank/DDBJ whole genome shotgun (WGS) entry which is preliminary data.</text>
</comment>
<dbReference type="EMBL" id="CAJVPK010001478">
    <property type="protein sequence ID" value="CAG8588139.1"/>
    <property type="molecule type" value="Genomic_DNA"/>
</dbReference>